<proteinExistence type="predicted"/>
<dbReference type="Proteomes" id="UP001272137">
    <property type="component" value="Unassembled WGS sequence"/>
</dbReference>
<reference evidence="1" key="1">
    <citation type="submission" date="2018-08" db="EMBL/GenBank/DDBJ databases">
        <title>Identification of Burkholderia cepacia strains that express a Burkholderia pseudomallei-like capsular polysaccharide.</title>
        <authorList>
            <person name="Burtnick M.N."/>
            <person name="Vongsouvath M."/>
            <person name="Newton P."/>
            <person name="Wuthiekanun V."/>
            <person name="Limmathurotsakul D."/>
            <person name="Brett P.J."/>
            <person name="Chantratita N."/>
            <person name="Dance D.A."/>
        </authorList>
    </citation>
    <scope>NUCLEOTIDE SEQUENCE</scope>
    <source>
        <strain evidence="1">SBXCC001</strain>
    </source>
</reference>
<dbReference type="AlphaFoldDB" id="A0AAW9CTI7"/>
<protein>
    <submittedName>
        <fullName evidence="1">Uncharacterized protein</fullName>
    </submittedName>
</protein>
<evidence type="ECO:0000313" key="1">
    <source>
        <dbReference type="EMBL" id="MDW9253497.1"/>
    </source>
</evidence>
<dbReference type="EMBL" id="QXCT01000001">
    <property type="protein sequence ID" value="MDW9253497.1"/>
    <property type="molecule type" value="Genomic_DNA"/>
</dbReference>
<sequence length="57" mass="6430">MCFLTERIVTNTPECGVDAASRGRFRTTGRGARLPRNALRDAALRSGRQTARAYQFW</sequence>
<organism evidence="1 2">
    <name type="scientific">Burkholderia thailandensis</name>
    <dbReference type="NCBI Taxonomy" id="57975"/>
    <lineage>
        <taxon>Bacteria</taxon>
        <taxon>Pseudomonadati</taxon>
        <taxon>Pseudomonadota</taxon>
        <taxon>Betaproteobacteria</taxon>
        <taxon>Burkholderiales</taxon>
        <taxon>Burkholderiaceae</taxon>
        <taxon>Burkholderia</taxon>
        <taxon>pseudomallei group</taxon>
    </lineage>
</organism>
<evidence type="ECO:0000313" key="2">
    <source>
        <dbReference type="Proteomes" id="UP001272137"/>
    </source>
</evidence>
<name>A0AAW9CTI7_BURTH</name>
<accession>A0AAW9CTI7</accession>
<comment type="caution">
    <text evidence="1">The sequence shown here is derived from an EMBL/GenBank/DDBJ whole genome shotgun (WGS) entry which is preliminary data.</text>
</comment>
<gene>
    <name evidence="1" type="ORF">C7S16_6518</name>
</gene>